<proteinExistence type="predicted"/>
<keyword evidence="2" id="KW-0812">Transmembrane</keyword>
<dbReference type="Proteomes" id="UP000596938">
    <property type="component" value="Unassembled WGS sequence"/>
</dbReference>
<reference evidence="4" key="1">
    <citation type="journal article" date="2019" name="Int. J. Syst. Evol. Microbiol.">
        <title>The Global Catalogue of Microorganisms (GCM) 10K type strain sequencing project: providing services to taxonomists for standard genome sequencing and annotation.</title>
        <authorList>
            <consortium name="The Broad Institute Genomics Platform"/>
            <consortium name="The Broad Institute Genome Sequencing Center for Infectious Disease"/>
            <person name="Wu L."/>
            <person name="Ma J."/>
        </authorList>
    </citation>
    <scope>NUCLEOTIDE SEQUENCE [LARGE SCALE GENOMIC DNA]</scope>
    <source>
        <strain evidence="4">CGMCC 1.1927</strain>
    </source>
</reference>
<feature type="transmembrane region" description="Helical" evidence="2">
    <location>
        <begin position="47"/>
        <end position="70"/>
    </location>
</feature>
<evidence type="ECO:0000313" key="3">
    <source>
        <dbReference type="EMBL" id="GGH05237.1"/>
    </source>
</evidence>
<keyword evidence="2" id="KW-0472">Membrane</keyword>
<feature type="transmembrane region" description="Helical" evidence="2">
    <location>
        <begin position="112"/>
        <end position="132"/>
    </location>
</feature>
<sequence>MDVLRQQLFNIIAFVFLGLFVAVWGSVLLRVGFWVPDGRTVAPPLNGALVTAAGVLATSLSSLTASALGFTIAEVRRDESEQDARRTSGPGAPGSSTAVNPSDVTARLSGRIVAAIIVYLAVGLAVLLLWLAKGTASTDLIGAFALSLLGWLIGAAGVVFQTEKRNT</sequence>
<evidence type="ECO:0000256" key="2">
    <source>
        <dbReference type="SAM" id="Phobius"/>
    </source>
</evidence>
<accession>A0ABQ1XWW1</accession>
<dbReference type="EMBL" id="BMKU01000011">
    <property type="protein sequence ID" value="GGH05237.1"/>
    <property type="molecule type" value="Genomic_DNA"/>
</dbReference>
<feature type="transmembrane region" description="Helical" evidence="2">
    <location>
        <begin position="138"/>
        <end position="160"/>
    </location>
</feature>
<keyword evidence="4" id="KW-1185">Reference proteome</keyword>
<protein>
    <submittedName>
        <fullName evidence="3">Uncharacterized protein</fullName>
    </submittedName>
</protein>
<name>A0ABQ1XWW1_9MICC</name>
<keyword evidence="2" id="KW-1133">Transmembrane helix</keyword>
<feature type="transmembrane region" description="Helical" evidence="2">
    <location>
        <begin position="12"/>
        <end position="35"/>
    </location>
</feature>
<organism evidence="3 4">
    <name type="scientific">Pseudarthrobacter polychromogenes</name>
    <dbReference type="NCBI Taxonomy" id="1676"/>
    <lineage>
        <taxon>Bacteria</taxon>
        <taxon>Bacillati</taxon>
        <taxon>Actinomycetota</taxon>
        <taxon>Actinomycetes</taxon>
        <taxon>Micrococcales</taxon>
        <taxon>Micrococcaceae</taxon>
        <taxon>Pseudarthrobacter</taxon>
    </lineage>
</organism>
<gene>
    <name evidence="3" type="ORF">GCM10011577_31850</name>
</gene>
<dbReference type="RefSeq" id="WP_188812526.1">
    <property type="nucleotide sequence ID" value="NZ_BAAAWV010000001.1"/>
</dbReference>
<feature type="region of interest" description="Disordered" evidence="1">
    <location>
        <begin position="78"/>
        <end position="100"/>
    </location>
</feature>
<evidence type="ECO:0000256" key="1">
    <source>
        <dbReference type="SAM" id="MobiDB-lite"/>
    </source>
</evidence>
<comment type="caution">
    <text evidence="3">The sequence shown here is derived from an EMBL/GenBank/DDBJ whole genome shotgun (WGS) entry which is preliminary data.</text>
</comment>
<evidence type="ECO:0000313" key="4">
    <source>
        <dbReference type="Proteomes" id="UP000596938"/>
    </source>
</evidence>